<reference evidence="7" key="1">
    <citation type="journal article" date="2019" name="Int. J. Syst. Evol. Microbiol.">
        <title>The Global Catalogue of Microorganisms (GCM) 10K type strain sequencing project: providing services to taxonomists for standard genome sequencing and annotation.</title>
        <authorList>
            <consortium name="The Broad Institute Genomics Platform"/>
            <consortium name="The Broad Institute Genome Sequencing Center for Infectious Disease"/>
            <person name="Wu L."/>
            <person name="Ma J."/>
        </authorList>
    </citation>
    <scope>NUCLEOTIDE SEQUENCE [LARGE SCALE GENOMIC DNA]</scope>
    <source>
        <strain evidence="7">CGMCC 1.15103</strain>
    </source>
</reference>
<comment type="similarity">
    <text evidence="1">Belongs to the bacterial solute-binding protein 3 family.</text>
</comment>
<keyword evidence="7" id="KW-1185">Reference proteome</keyword>
<dbReference type="RefSeq" id="WP_115783041.1">
    <property type="nucleotide sequence ID" value="NZ_BMHL01000002.1"/>
</dbReference>
<evidence type="ECO:0000256" key="4">
    <source>
        <dbReference type="SAM" id="SignalP"/>
    </source>
</evidence>
<name>A0ABQ1LQF7_9BURK</name>
<dbReference type="InterPro" id="IPR051455">
    <property type="entry name" value="Bact_solute-bind_prot3"/>
</dbReference>
<evidence type="ECO:0000259" key="5">
    <source>
        <dbReference type="SMART" id="SM00062"/>
    </source>
</evidence>
<feature type="domain" description="Solute-binding protein family 3/N-terminal" evidence="5">
    <location>
        <begin position="37"/>
        <end position="267"/>
    </location>
</feature>
<protein>
    <submittedName>
        <fullName evidence="6">Amino acid ABC transporter substrate-binding protein</fullName>
    </submittedName>
</protein>
<evidence type="ECO:0000256" key="3">
    <source>
        <dbReference type="ARBA" id="ARBA00022729"/>
    </source>
</evidence>
<feature type="chain" id="PRO_5047517615" evidence="4">
    <location>
        <begin position="26"/>
        <end position="296"/>
    </location>
</feature>
<evidence type="ECO:0000313" key="7">
    <source>
        <dbReference type="Proteomes" id="UP000602004"/>
    </source>
</evidence>
<dbReference type="SMART" id="SM00062">
    <property type="entry name" value="PBPb"/>
    <property type="match status" value="1"/>
</dbReference>
<dbReference type="Gene3D" id="3.40.190.10">
    <property type="entry name" value="Periplasmic binding protein-like II"/>
    <property type="match status" value="2"/>
</dbReference>
<dbReference type="Proteomes" id="UP000602004">
    <property type="component" value="Unassembled WGS sequence"/>
</dbReference>
<dbReference type="EMBL" id="BMHL01000002">
    <property type="protein sequence ID" value="GGC26498.1"/>
    <property type="molecule type" value="Genomic_DNA"/>
</dbReference>
<evidence type="ECO:0000256" key="1">
    <source>
        <dbReference type="ARBA" id="ARBA00010333"/>
    </source>
</evidence>
<sequence>MLFRLFVPAVLLVAGSTMFSVHANAADTLAKIKSTGEIRLGVRDASVPFSYLDQNQNYVGFSVDLCHAVVDKLKQTMPTLKVTNVPVTSANRIALVNNGNVDIECASTANSLDRQKQVGFSVGTFVSHTRWLVKADSGIKSAADLKGKTVVYTQGSNALGFAKEISEKNNLDLKFIPAHDHGESMLVLESGRAAAFIEDDILLAAKKADSKDPATFTFLPESYNSLVYGLMFAKDDPGFKKTVDDTLKSLMASGEFNKIYAKWFEGQIPPRGIKLNFPMSDDLKERVKAPSDKLPS</sequence>
<comment type="caution">
    <text evidence="6">The sequence shown here is derived from an EMBL/GenBank/DDBJ whole genome shotgun (WGS) entry which is preliminary data.</text>
</comment>
<keyword evidence="3 4" id="KW-0732">Signal</keyword>
<organism evidence="6 7">
    <name type="scientific">Paraburkholderia caffeinilytica</name>
    <dbReference type="NCBI Taxonomy" id="1761016"/>
    <lineage>
        <taxon>Bacteria</taxon>
        <taxon>Pseudomonadati</taxon>
        <taxon>Pseudomonadota</taxon>
        <taxon>Betaproteobacteria</taxon>
        <taxon>Burkholderiales</taxon>
        <taxon>Burkholderiaceae</taxon>
        <taxon>Paraburkholderia</taxon>
    </lineage>
</organism>
<evidence type="ECO:0000256" key="2">
    <source>
        <dbReference type="ARBA" id="ARBA00022448"/>
    </source>
</evidence>
<dbReference type="PANTHER" id="PTHR30085">
    <property type="entry name" value="AMINO ACID ABC TRANSPORTER PERMEASE"/>
    <property type="match status" value="1"/>
</dbReference>
<dbReference type="SUPFAM" id="SSF53850">
    <property type="entry name" value="Periplasmic binding protein-like II"/>
    <property type="match status" value="1"/>
</dbReference>
<gene>
    <name evidence="6" type="ORF">GCM10011400_11150</name>
</gene>
<dbReference type="CDD" id="cd13688">
    <property type="entry name" value="PBP2_GltI_DEBP"/>
    <property type="match status" value="1"/>
</dbReference>
<evidence type="ECO:0000313" key="6">
    <source>
        <dbReference type="EMBL" id="GGC26498.1"/>
    </source>
</evidence>
<dbReference type="PANTHER" id="PTHR30085:SF2">
    <property type="entry name" value="GLUTAMATE_ASPARTATE IMPORT SOLUTE-BINDING PROTEIN"/>
    <property type="match status" value="1"/>
</dbReference>
<proteinExistence type="inferred from homology"/>
<keyword evidence="2" id="KW-0813">Transport</keyword>
<dbReference type="InterPro" id="IPR001638">
    <property type="entry name" value="Solute-binding_3/MltF_N"/>
</dbReference>
<dbReference type="Pfam" id="PF00497">
    <property type="entry name" value="SBP_bac_3"/>
    <property type="match status" value="1"/>
</dbReference>
<accession>A0ABQ1LQF7</accession>
<feature type="signal peptide" evidence="4">
    <location>
        <begin position="1"/>
        <end position="25"/>
    </location>
</feature>